<reference evidence="1" key="1">
    <citation type="submission" date="2015-12" db="EMBL/GenBank/DDBJ databases">
        <title>Gene expression during late stages of embryo sac development: a critical building block for successful pollen-pistil interactions.</title>
        <authorList>
            <person name="Liu Y."/>
            <person name="Joly V."/>
            <person name="Sabar M."/>
            <person name="Matton D.P."/>
        </authorList>
    </citation>
    <scope>NUCLEOTIDE SEQUENCE</scope>
</reference>
<sequence length="102" mass="11621">MNLFVKLSPYIKSSNFWSVYNHSSASLFNIFQLGNMVIRHTFHSKVHFSALLGPSTLPEKQNDSGNYEIRCGKPLNIASIENNQMFHTSKYDGTLKKILKQA</sequence>
<protein>
    <submittedName>
        <fullName evidence="1">Putative ovule protein</fullName>
    </submittedName>
</protein>
<name>A0A0V0H133_SOLCH</name>
<dbReference type="EMBL" id="GEDG01028484">
    <property type="protein sequence ID" value="JAP13147.1"/>
    <property type="molecule type" value="Transcribed_RNA"/>
</dbReference>
<accession>A0A0V0H133</accession>
<dbReference type="AlphaFoldDB" id="A0A0V0H133"/>
<proteinExistence type="predicted"/>
<evidence type="ECO:0000313" key="1">
    <source>
        <dbReference type="EMBL" id="JAP13147.1"/>
    </source>
</evidence>
<organism evidence="1">
    <name type="scientific">Solanum chacoense</name>
    <name type="common">Chaco potato</name>
    <dbReference type="NCBI Taxonomy" id="4108"/>
    <lineage>
        <taxon>Eukaryota</taxon>
        <taxon>Viridiplantae</taxon>
        <taxon>Streptophyta</taxon>
        <taxon>Embryophyta</taxon>
        <taxon>Tracheophyta</taxon>
        <taxon>Spermatophyta</taxon>
        <taxon>Magnoliopsida</taxon>
        <taxon>eudicotyledons</taxon>
        <taxon>Gunneridae</taxon>
        <taxon>Pentapetalae</taxon>
        <taxon>asterids</taxon>
        <taxon>lamiids</taxon>
        <taxon>Solanales</taxon>
        <taxon>Solanaceae</taxon>
        <taxon>Solanoideae</taxon>
        <taxon>Solaneae</taxon>
        <taxon>Solanum</taxon>
    </lineage>
</organism>